<protein>
    <submittedName>
        <fullName evidence="1">Uncharacterized protein</fullName>
    </submittedName>
</protein>
<proteinExistence type="predicted"/>
<accession>A0A7Y9FK30</accession>
<dbReference type="EMBL" id="JACCBY010000001">
    <property type="protein sequence ID" value="NYD88724.1"/>
    <property type="molecule type" value="Genomic_DNA"/>
</dbReference>
<evidence type="ECO:0000313" key="2">
    <source>
        <dbReference type="Proteomes" id="UP000517753"/>
    </source>
</evidence>
<organism evidence="1 2">
    <name type="scientific">Sphingomonas melonis</name>
    <dbReference type="NCBI Taxonomy" id="152682"/>
    <lineage>
        <taxon>Bacteria</taxon>
        <taxon>Pseudomonadati</taxon>
        <taxon>Pseudomonadota</taxon>
        <taxon>Alphaproteobacteria</taxon>
        <taxon>Sphingomonadales</taxon>
        <taxon>Sphingomonadaceae</taxon>
        <taxon>Sphingomonas</taxon>
    </lineage>
</organism>
<keyword evidence="2" id="KW-1185">Reference proteome</keyword>
<dbReference type="Proteomes" id="UP000517753">
    <property type="component" value="Unassembled WGS sequence"/>
</dbReference>
<gene>
    <name evidence="1" type="ORF">HD841_000493</name>
</gene>
<dbReference type="RefSeq" id="WP_179507284.1">
    <property type="nucleotide sequence ID" value="NZ_JACCBY010000001.1"/>
</dbReference>
<comment type="caution">
    <text evidence="1">The sequence shown here is derived from an EMBL/GenBank/DDBJ whole genome shotgun (WGS) entry which is preliminary data.</text>
</comment>
<reference evidence="1 2" key="1">
    <citation type="submission" date="2020-08" db="EMBL/GenBank/DDBJ databases">
        <title>The Agave Microbiome: Exploring the role of microbial communities in plant adaptations to desert environments.</title>
        <authorList>
            <person name="Partida-Martinez L.P."/>
        </authorList>
    </citation>
    <scope>NUCLEOTIDE SEQUENCE [LARGE SCALE GENOMIC DNA]</scope>
    <source>
        <strain evidence="1 2">AS2.3</strain>
    </source>
</reference>
<evidence type="ECO:0000313" key="1">
    <source>
        <dbReference type="EMBL" id="NYD88724.1"/>
    </source>
</evidence>
<dbReference type="AlphaFoldDB" id="A0A7Y9FK30"/>
<name>A0A7Y9FK30_9SPHN</name>
<sequence>MQNNPEFAVHPRTINQTVVLTDVYPKLRVPVPDDGEWLDFFIADTTARYSLYWRLNDGSRVDPDTVEFGLISSHKSMQRAQSKAAWLIHSQLMLGLAA</sequence>